<dbReference type="InterPro" id="IPR004812">
    <property type="entry name" value="Efflux_drug-R_Bcr/CmlA"/>
</dbReference>
<evidence type="ECO:0000256" key="2">
    <source>
        <dbReference type="ARBA" id="ARBA00006236"/>
    </source>
</evidence>
<evidence type="ECO:0000256" key="4">
    <source>
        <dbReference type="ARBA" id="ARBA00022475"/>
    </source>
</evidence>
<dbReference type="AlphaFoldDB" id="A0A4Y7RYD7"/>
<comment type="subcellular location">
    <subcellularLocation>
        <location evidence="1 8">Cell membrane</location>
        <topology evidence="1 8">Multi-pass membrane protein</topology>
    </subcellularLocation>
</comment>
<dbReference type="Pfam" id="PF07690">
    <property type="entry name" value="MFS_1"/>
    <property type="match status" value="1"/>
</dbReference>
<dbReference type="Proteomes" id="UP000297597">
    <property type="component" value="Unassembled WGS sequence"/>
</dbReference>
<dbReference type="PANTHER" id="PTHR23502">
    <property type="entry name" value="MAJOR FACILITATOR SUPERFAMILY"/>
    <property type="match status" value="1"/>
</dbReference>
<name>A0A4Y7RYD7_9FIRM</name>
<dbReference type="OrthoDB" id="9800416at2"/>
<dbReference type="SUPFAM" id="SSF103473">
    <property type="entry name" value="MFS general substrate transporter"/>
    <property type="match status" value="1"/>
</dbReference>
<feature type="transmembrane region" description="Helical" evidence="8">
    <location>
        <begin position="172"/>
        <end position="190"/>
    </location>
</feature>
<dbReference type="PANTHER" id="PTHR23502:SF132">
    <property type="entry name" value="POLYAMINE TRANSPORTER 2-RELATED"/>
    <property type="match status" value="1"/>
</dbReference>
<feature type="transmembrane region" description="Helical" evidence="8">
    <location>
        <begin position="305"/>
        <end position="324"/>
    </location>
</feature>
<dbReference type="RefSeq" id="WP_134212074.1">
    <property type="nucleotide sequence ID" value="NZ_QFFZ01000001.1"/>
</dbReference>
<evidence type="ECO:0000313" key="10">
    <source>
        <dbReference type="EMBL" id="TEB13770.1"/>
    </source>
</evidence>
<evidence type="ECO:0000313" key="11">
    <source>
        <dbReference type="Proteomes" id="UP000297597"/>
    </source>
</evidence>
<feature type="transmembrane region" description="Helical" evidence="8">
    <location>
        <begin position="111"/>
        <end position="129"/>
    </location>
</feature>
<dbReference type="Gene3D" id="1.20.1720.10">
    <property type="entry name" value="Multidrug resistance protein D"/>
    <property type="match status" value="1"/>
</dbReference>
<evidence type="ECO:0000256" key="5">
    <source>
        <dbReference type="ARBA" id="ARBA00022692"/>
    </source>
</evidence>
<dbReference type="PROSITE" id="PS50850">
    <property type="entry name" value="MFS"/>
    <property type="match status" value="1"/>
</dbReference>
<dbReference type="EMBL" id="QFFZ01000001">
    <property type="protein sequence ID" value="TEB13770.1"/>
    <property type="molecule type" value="Genomic_DNA"/>
</dbReference>
<evidence type="ECO:0000259" key="9">
    <source>
        <dbReference type="PROSITE" id="PS50850"/>
    </source>
</evidence>
<feature type="transmembrane region" description="Helical" evidence="8">
    <location>
        <begin position="282"/>
        <end position="299"/>
    </location>
</feature>
<evidence type="ECO:0000256" key="1">
    <source>
        <dbReference type="ARBA" id="ARBA00004651"/>
    </source>
</evidence>
<feature type="transmembrane region" description="Helical" evidence="8">
    <location>
        <begin position="141"/>
        <end position="166"/>
    </location>
</feature>
<reference evidence="10 11" key="1">
    <citation type="journal article" date="2018" name="Environ. Microbiol.">
        <title>Novel energy conservation strategies and behaviour of Pelotomaculum schinkii driving syntrophic propionate catabolism.</title>
        <authorList>
            <person name="Hidalgo-Ahumada C.A.P."/>
            <person name="Nobu M.K."/>
            <person name="Narihiro T."/>
            <person name="Tamaki H."/>
            <person name="Liu W.T."/>
            <person name="Kamagata Y."/>
            <person name="Stams A.J.M."/>
            <person name="Imachi H."/>
            <person name="Sousa D.Z."/>
        </authorList>
    </citation>
    <scope>NUCLEOTIDE SEQUENCE [LARGE SCALE GENOMIC DNA]</scope>
    <source>
        <strain evidence="10 11">MGP</strain>
    </source>
</reference>
<keyword evidence="5 8" id="KW-0812">Transmembrane</keyword>
<feature type="transmembrane region" description="Helical" evidence="8">
    <location>
        <begin position="218"/>
        <end position="244"/>
    </location>
</feature>
<keyword evidence="7 8" id="KW-0472">Membrane</keyword>
<feature type="transmembrane region" description="Helical" evidence="8">
    <location>
        <begin position="370"/>
        <end position="391"/>
    </location>
</feature>
<dbReference type="InterPro" id="IPR036259">
    <property type="entry name" value="MFS_trans_sf"/>
</dbReference>
<dbReference type="InterPro" id="IPR011701">
    <property type="entry name" value="MFS"/>
</dbReference>
<keyword evidence="11" id="KW-1185">Reference proteome</keyword>
<feature type="transmembrane region" description="Helical" evidence="8">
    <location>
        <begin position="83"/>
        <end position="105"/>
    </location>
</feature>
<feature type="transmembrane region" description="Helical" evidence="8">
    <location>
        <begin position="12"/>
        <end position="32"/>
    </location>
</feature>
<dbReference type="CDD" id="cd17320">
    <property type="entry name" value="MFS_MdfA_MDR_like"/>
    <property type="match status" value="1"/>
</dbReference>
<keyword evidence="6 8" id="KW-1133">Transmembrane helix</keyword>
<feature type="transmembrane region" description="Helical" evidence="8">
    <location>
        <begin position="256"/>
        <end position="275"/>
    </location>
</feature>
<keyword evidence="4 8" id="KW-1003">Cell membrane</keyword>
<dbReference type="GO" id="GO:0042910">
    <property type="term" value="F:xenobiotic transmembrane transporter activity"/>
    <property type="evidence" value="ECO:0007669"/>
    <property type="project" value="InterPro"/>
</dbReference>
<gene>
    <name evidence="10" type="primary">bcr</name>
    <name evidence="10" type="ORF">Pmgp_00178</name>
</gene>
<proteinExistence type="inferred from homology"/>
<dbReference type="GO" id="GO:1990961">
    <property type="term" value="P:xenobiotic detoxification by transmembrane export across the plasma membrane"/>
    <property type="evidence" value="ECO:0007669"/>
    <property type="project" value="InterPro"/>
</dbReference>
<feature type="transmembrane region" description="Helical" evidence="8">
    <location>
        <begin position="52"/>
        <end position="71"/>
    </location>
</feature>
<protein>
    <recommendedName>
        <fullName evidence="8">Bcr/CflA family efflux transporter</fullName>
    </recommendedName>
</protein>
<sequence length="413" mass="44547">MSTYKNKEQKRLGQKGLVALIAFLSAFTPLSTDLYLPSLPGMTNYFHAPVNIVNLTLILFFIFYSAGILFWGPLSDKYGRRPVLLAGMIIYASASLMCACAGNIYQLIIFRVFQAAGGSSASAVATAIVKDVYDGRKRESFLALVNSMVVVAPAVAPVLGAAMLTFTTWRGVFWILTGAGLLALAGGAALEETIGVRYTGTIFQTMGRLGTVLKNPGFASLLLVFSLCSIPMLSFVASSSYIYIKWFGLSEQVYSYFFALNALCLLLGPLLYINLSRRFYRSSIIIACFAAMTLGGLLVRGLGNFSPWLFAVSLIPCTIAGSCLRPPGTNLMLEQQREDTGSASSLMGCCALLMGSLGMFLISLDWANTIFALGIMNFLTGLTGGAFWLLFSKKPFIKQVPDAFAAAPARQAR</sequence>
<evidence type="ECO:0000256" key="8">
    <source>
        <dbReference type="RuleBase" id="RU365088"/>
    </source>
</evidence>
<accession>A0A4Y7RYD7</accession>
<feature type="transmembrane region" description="Helical" evidence="8">
    <location>
        <begin position="345"/>
        <end position="364"/>
    </location>
</feature>
<evidence type="ECO:0000256" key="3">
    <source>
        <dbReference type="ARBA" id="ARBA00022448"/>
    </source>
</evidence>
<dbReference type="InterPro" id="IPR020846">
    <property type="entry name" value="MFS_dom"/>
</dbReference>
<organism evidence="10 11">
    <name type="scientific">Pelotomaculum propionicicum</name>
    <dbReference type="NCBI Taxonomy" id="258475"/>
    <lineage>
        <taxon>Bacteria</taxon>
        <taxon>Bacillati</taxon>
        <taxon>Bacillota</taxon>
        <taxon>Clostridia</taxon>
        <taxon>Eubacteriales</taxon>
        <taxon>Desulfotomaculaceae</taxon>
        <taxon>Pelotomaculum</taxon>
    </lineage>
</organism>
<evidence type="ECO:0000256" key="6">
    <source>
        <dbReference type="ARBA" id="ARBA00022989"/>
    </source>
</evidence>
<comment type="caution">
    <text evidence="10">The sequence shown here is derived from an EMBL/GenBank/DDBJ whole genome shotgun (WGS) entry which is preliminary data.</text>
</comment>
<feature type="domain" description="Major facilitator superfamily (MFS) profile" evidence="9">
    <location>
        <begin position="17"/>
        <end position="413"/>
    </location>
</feature>
<keyword evidence="3 8" id="KW-0813">Transport</keyword>
<dbReference type="GO" id="GO:0005886">
    <property type="term" value="C:plasma membrane"/>
    <property type="evidence" value="ECO:0007669"/>
    <property type="project" value="UniProtKB-SubCell"/>
</dbReference>
<dbReference type="NCBIfam" id="TIGR00710">
    <property type="entry name" value="efflux_Bcr_CflA"/>
    <property type="match status" value="1"/>
</dbReference>
<comment type="similarity">
    <text evidence="2 8">Belongs to the major facilitator superfamily. Bcr/CmlA family.</text>
</comment>
<evidence type="ECO:0000256" key="7">
    <source>
        <dbReference type="ARBA" id="ARBA00023136"/>
    </source>
</evidence>